<dbReference type="EMBL" id="CP045835">
    <property type="protein sequence ID" value="QGG51580.1"/>
    <property type="molecule type" value="Genomic_DNA"/>
</dbReference>
<name>A0ABX6DDL4_9BACI</name>
<gene>
    <name evidence="1" type="ORF">GDS87_11745</name>
</gene>
<keyword evidence="2" id="KW-1185">Reference proteome</keyword>
<organism evidence="1 2">
    <name type="scientific">Lysinibacillus pakistanensis</name>
    <dbReference type="NCBI Taxonomy" id="759811"/>
    <lineage>
        <taxon>Bacteria</taxon>
        <taxon>Bacillati</taxon>
        <taxon>Bacillota</taxon>
        <taxon>Bacilli</taxon>
        <taxon>Bacillales</taxon>
        <taxon>Bacillaceae</taxon>
        <taxon>Lysinibacillus</taxon>
    </lineage>
</organism>
<sequence>MSLQNIINAQKELDARIIKEKGLEGKDLTPNTFLALKVELAEFANEGRWFKHWSNDQEPRVSIETVCEFCKGAGKGGLYHSELTGDCRKCAGEGEFYSNPLLEEFVDAVHFFVSIAIQKGWEDVLWVYAEQLDPDEFDGDLTSWFLEMDYFLSLSYIRKFTDEEEAKCKDTFGYLNKEYCFRTAWILFLNIGMNGFGYTWEQIEDAYFAKNKVNHERQENGY</sequence>
<dbReference type="Pfam" id="PF08761">
    <property type="entry name" value="dUTPase_2"/>
    <property type="match status" value="2"/>
</dbReference>
<proteinExistence type="predicted"/>
<dbReference type="Gene3D" id="1.10.4010.10">
    <property type="entry name" value="Type II deoxyuridine triphosphatase"/>
    <property type="match status" value="1"/>
</dbReference>
<evidence type="ECO:0000313" key="1">
    <source>
        <dbReference type="EMBL" id="QGG51580.1"/>
    </source>
</evidence>
<accession>A0ABX6DDL4</accession>
<protein>
    <submittedName>
        <fullName evidence="1">dUTPase</fullName>
    </submittedName>
</protein>
<dbReference type="Proteomes" id="UP000373269">
    <property type="component" value="Chromosome"/>
</dbReference>
<evidence type="ECO:0000313" key="2">
    <source>
        <dbReference type="Proteomes" id="UP000373269"/>
    </source>
</evidence>
<reference evidence="1 2" key="1">
    <citation type="submission" date="2019-11" db="EMBL/GenBank/DDBJ databases">
        <title>Whole Genome Sequencing and Comparative Genomic Analyses of Lysinibacillus pakistanensis LZH-9, a Halotolerant Strain with Excellent COD Removal Capability.</title>
        <authorList>
            <person name="Zhou H."/>
        </authorList>
    </citation>
    <scope>NUCLEOTIDE SEQUENCE [LARGE SCALE GENOMIC DNA]</scope>
    <source>
        <strain evidence="1 2">LZH-9</strain>
    </source>
</reference>
<dbReference type="InterPro" id="IPR014871">
    <property type="entry name" value="dUTPase/dCTP_pyrophosphatase"/>
</dbReference>
<dbReference type="RefSeq" id="WP_369595736.1">
    <property type="nucleotide sequence ID" value="NZ_CP045835.1"/>
</dbReference>
<dbReference type="SUPFAM" id="SSF101386">
    <property type="entry name" value="all-alpha NTP pyrophosphatases"/>
    <property type="match status" value="1"/>
</dbReference>
<dbReference type="CDD" id="cd11527">
    <property type="entry name" value="NTP-PPase_dUTPase"/>
    <property type="match status" value="1"/>
</dbReference>